<name>A0ABV0UXH5_9TELE</name>
<evidence type="ECO:0000313" key="1">
    <source>
        <dbReference type="EMBL" id="MEQ2248753.1"/>
    </source>
</evidence>
<evidence type="ECO:0000313" key="2">
    <source>
        <dbReference type="Proteomes" id="UP001482620"/>
    </source>
</evidence>
<evidence type="ECO:0008006" key="3">
    <source>
        <dbReference type="Google" id="ProtNLM"/>
    </source>
</evidence>
<dbReference type="InterPro" id="IPR033305">
    <property type="entry name" value="Hydin-like"/>
</dbReference>
<comment type="caution">
    <text evidence="1">The sequence shown here is derived from an EMBL/GenBank/DDBJ whole genome shotgun (WGS) entry which is preliminary data.</text>
</comment>
<dbReference type="PANTHER" id="PTHR23053">
    <property type="entry name" value="DLEC1 DELETED IN LUNG AND ESOPHAGEAL CANCER 1"/>
    <property type="match status" value="1"/>
</dbReference>
<sequence>TLKINYLEHPQQDIVKLHAVVHFPNLHFSSTTVDFGCVQNCTETKKTVTITNCSPLPLSYRWAFLEDQNQTQIR</sequence>
<feature type="non-terminal residue" evidence="1">
    <location>
        <position position="1"/>
    </location>
</feature>
<proteinExistence type="predicted"/>
<dbReference type="InterPro" id="IPR013783">
    <property type="entry name" value="Ig-like_fold"/>
</dbReference>
<dbReference type="PANTHER" id="PTHR23053:SF0">
    <property type="entry name" value="HYDROCEPHALUS-INDUCING PROTEIN HOMOLOG"/>
    <property type="match status" value="1"/>
</dbReference>
<gene>
    <name evidence="1" type="ORF">ILYODFUR_022220</name>
</gene>
<dbReference type="Gene3D" id="2.60.40.10">
    <property type="entry name" value="Immunoglobulins"/>
    <property type="match status" value="1"/>
</dbReference>
<dbReference type="EMBL" id="JAHRIQ010083535">
    <property type="protein sequence ID" value="MEQ2248753.1"/>
    <property type="molecule type" value="Genomic_DNA"/>
</dbReference>
<reference evidence="1 2" key="1">
    <citation type="submission" date="2021-06" db="EMBL/GenBank/DDBJ databases">
        <authorList>
            <person name="Palmer J.M."/>
        </authorList>
    </citation>
    <scope>NUCLEOTIDE SEQUENCE [LARGE SCALE GENOMIC DNA]</scope>
    <source>
        <strain evidence="2">if_2019</strain>
        <tissue evidence="1">Muscle</tissue>
    </source>
</reference>
<dbReference type="Proteomes" id="UP001482620">
    <property type="component" value="Unassembled WGS sequence"/>
</dbReference>
<organism evidence="1 2">
    <name type="scientific">Ilyodon furcidens</name>
    <name type="common">goldbreast splitfin</name>
    <dbReference type="NCBI Taxonomy" id="33524"/>
    <lineage>
        <taxon>Eukaryota</taxon>
        <taxon>Metazoa</taxon>
        <taxon>Chordata</taxon>
        <taxon>Craniata</taxon>
        <taxon>Vertebrata</taxon>
        <taxon>Euteleostomi</taxon>
        <taxon>Actinopterygii</taxon>
        <taxon>Neopterygii</taxon>
        <taxon>Teleostei</taxon>
        <taxon>Neoteleostei</taxon>
        <taxon>Acanthomorphata</taxon>
        <taxon>Ovalentaria</taxon>
        <taxon>Atherinomorphae</taxon>
        <taxon>Cyprinodontiformes</taxon>
        <taxon>Goodeidae</taxon>
        <taxon>Ilyodon</taxon>
    </lineage>
</organism>
<protein>
    <recommendedName>
        <fullName evidence="3">HYDIN</fullName>
    </recommendedName>
</protein>
<keyword evidence="2" id="KW-1185">Reference proteome</keyword>
<accession>A0ABV0UXH5</accession>